<accession>A0AAN2BLM4</accession>
<evidence type="ECO:0000256" key="3">
    <source>
        <dbReference type="ARBA" id="ARBA00022679"/>
    </source>
</evidence>
<dbReference type="AlphaFoldDB" id="A0AAN2BLM4"/>
<gene>
    <name evidence="8" type="ORF">MARGE09_P3396</name>
</gene>
<dbReference type="Proteomes" id="UP001320119">
    <property type="component" value="Chromosome"/>
</dbReference>
<dbReference type="InterPro" id="IPR022701">
    <property type="entry name" value="QTMAN_N"/>
</dbReference>
<evidence type="ECO:0000256" key="4">
    <source>
        <dbReference type="ARBA" id="ARBA00044517"/>
    </source>
</evidence>
<evidence type="ECO:0000259" key="7">
    <source>
        <dbReference type="Pfam" id="PF12038"/>
    </source>
</evidence>
<dbReference type="InterPro" id="IPR051862">
    <property type="entry name" value="GT-like_domain_containing_1"/>
</dbReference>
<name>A0AAN2BLM4_9GAMM</name>
<dbReference type="EMBL" id="AP023086">
    <property type="protein sequence ID" value="BCD99195.1"/>
    <property type="molecule type" value="Genomic_DNA"/>
</dbReference>
<comment type="catalytic activity">
    <reaction evidence="6">
        <text>queuosine(34) in tRNA(Asp) + GDP-alpha-D-mannose = O-4''-alpha-D-mannosylqueuosine(34) in tRNA(Asp) + GDP + H(+)</text>
        <dbReference type="Rhea" id="RHEA:12885"/>
        <dbReference type="Rhea" id="RHEA-COMP:18572"/>
        <dbReference type="Rhea" id="RHEA-COMP:18581"/>
        <dbReference type="ChEBI" id="CHEBI:15378"/>
        <dbReference type="ChEBI" id="CHEBI:57527"/>
        <dbReference type="ChEBI" id="CHEBI:58189"/>
        <dbReference type="ChEBI" id="CHEBI:194431"/>
        <dbReference type="ChEBI" id="CHEBI:194442"/>
        <dbReference type="EC" id="2.4.1.110"/>
    </reaction>
    <physiologicalReaction direction="left-to-right" evidence="6">
        <dbReference type="Rhea" id="RHEA:12886"/>
    </physiologicalReaction>
</comment>
<proteinExistence type="inferred from homology"/>
<dbReference type="PANTHER" id="PTHR13615">
    <property type="entry name" value="GLYCOSYLTRANSFERASE-LIKE 1"/>
    <property type="match status" value="1"/>
</dbReference>
<evidence type="ECO:0000256" key="5">
    <source>
        <dbReference type="ARBA" id="ARBA00044539"/>
    </source>
</evidence>
<dbReference type="PANTHER" id="PTHR13615:SF3">
    <property type="entry name" value="GLYCOSYLTRANSFERASE-LIKE DOMAIN-CONTAINING PROTEIN 1"/>
    <property type="match status" value="1"/>
</dbReference>
<dbReference type="GO" id="GO:0016438">
    <property type="term" value="F:tRNA-queuosine(34) beta-mannosyltransferase activity"/>
    <property type="evidence" value="ECO:0007669"/>
    <property type="project" value="UniProtKB-EC"/>
</dbReference>
<reference evidence="8 9" key="1">
    <citation type="journal article" date="2022" name="IScience">
        <title>An ultrasensitive nanofiber-based assay for enzymatic hydrolysis and deep-sea microbial degradation of cellulose.</title>
        <authorList>
            <person name="Tsudome M."/>
            <person name="Tachioka M."/>
            <person name="Miyazaki M."/>
            <person name="Uchimura K."/>
            <person name="Tsuda M."/>
            <person name="Takaki Y."/>
            <person name="Deguchi S."/>
        </authorList>
    </citation>
    <scope>NUCLEOTIDE SEQUENCE [LARGE SCALE GENOMIC DNA]</scope>
    <source>
        <strain evidence="8 9">GE09</strain>
    </source>
</reference>
<sequence>MALPARFFSWRIRGNAMTWAFANRAALLAKPWDVIVATSMVDLATLKGLVPELAHVPTLLYFHENQFSYPANTAAGQTVHSIEPQMVTLYGALAANQVVFNSAHNQKSFLLGVSALLKKLPDHVPGDIIEQLEEKSQVIPVPLEPSCFELAKLRAALNKNQSSSAQELTILWNHRWEYDKGPERLLAIVTALAQQTPSMHMRFHIVGQQFRQVPAAFSQLKAVLTEQGWLGEWGFLPLQRYHSVLASSDIVLSTALHDFQGLAVLDAVAAGCTPLLPKRVAYPDFFSAEYLYLSEEGATYSNETSSAVKALVAYGSGVTALNAPDITQYSWRALTQQYQNAIHQLASQ</sequence>
<dbReference type="EC" id="2.4.1.110" evidence="4"/>
<evidence type="ECO:0000313" key="9">
    <source>
        <dbReference type="Proteomes" id="UP001320119"/>
    </source>
</evidence>
<evidence type="ECO:0000256" key="1">
    <source>
        <dbReference type="ARBA" id="ARBA00009481"/>
    </source>
</evidence>
<comment type="similarity">
    <text evidence="1">Belongs to the glycosyltransferase group 1 family. Glycosyltransferase 4 subfamily.</text>
</comment>
<keyword evidence="2" id="KW-0328">Glycosyltransferase</keyword>
<organism evidence="8 9">
    <name type="scientific">Marinagarivorans cellulosilyticus</name>
    <dbReference type="NCBI Taxonomy" id="2721545"/>
    <lineage>
        <taxon>Bacteria</taxon>
        <taxon>Pseudomonadati</taxon>
        <taxon>Pseudomonadota</taxon>
        <taxon>Gammaproteobacteria</taxon>
        <taxon>Cellvibrionales</taxon>
        <taxon>Cellvibrionaceae</taxon>
        <taxon>Marinagarivorans</taxon>
    </lineage>
</organism>
<dbReference type="KEGG" id="marq:MARGE09_P3396"/>
<evidence type="ECO:0000256" key="6">
    <source>
        <dbReference type="ARBA" id="ARBA00048439"/>
    </source>
</evidence>
<protein>
    <recommendedName>
        <fullName evidence="5">tRNA-queuosine alpha-mannosyltransferase</fullName>
        <ecNumber evidence="4">2.4.1.110</ecNumber>
    </recommendedName>
</protein>
<keyword evidence="3" id="KW-0808">Transferase</keyword>
<evidence type="ECO:0000313" key="8">
    <source>
        <dbReference type="EMBL" id="BCD99195.1"/>
    </source>
</evidence>
<evidence type="ECO:0000256" key="2">
    <source>
        <dbReference type="ARBA" id="ARBA00022676"/>
    </source>
</evidence>
<keyword evidence="9" id="KW-1185">Reference proteome</keyword>
<dbReference type="Pfam" id="PF12038">
    <property type="entry name" value="QTMAN_N"/>
    <property type="match status" value="1"/>
</dbReference>
<feature type="domain" description="tRNA-queuosine alpha-mannosyltransferase N-terminal" evidence="7">
    <location>
        <begin position="2"/>
        <end position="143"/>
    </location>
</feature>
<dbReference type="SUPFAM" id="SSF53756">
    <property type="entry name" value="UDP-Glycosyltransferase/glycogen phosphorylase"/>
    <property type="match status" value="1"/>
</dbReference>
<dbReference type="Gene3D" id="3.40.50.2000">
    <property type="entry name" value="Glycogen Phosphorylase B"/>
    <property type="match status" value="1"/>
</dbReference>